<organism evidence="2 3">
    <name type="scientific">Vigna unguiculata</name>
    <name type="common">Cowpea</name>
    <dbReference type="NCBI Taxonomy" id="3917"/>
    <lineage>
        <taxon>Eukaryota</taxon>
        <taxon>Viridiplantae</taxon>
        <taxon>Streptophyta</taxon>
        <taxon>Embryophyta</taxon>
        <taxon>Tracheophyta</taxon>
        <taxon>Spermatophyta</taxon>
        <taxon>Magnoliopsida</taxon>
        <taxon>eudicotyledons</taxon>
        <taxon>Gunneridae</taxon>
        <taxon>Pentapetalae</taxon>
        <taxon>rosids</taxon>
        <taxon>fabids</taxon>
        <taxon>Fabales</taxon>
        <taxon>Fabaceae</taxon>
        <taxon>Papilionoideae</taxon>
        <taxon>50 kb inversion clade</taxon>
        <taxon>NPAAA clade</taxon>
        <taxon>indigoferoid/millettioid clade</taxon>
        <taxon>Phaseoleae</taxon>
        <taxon>Vigna</taxon>
    </lineage>
</organism>
<accession>A0A4D6MXD6</accession>
<reference evidence="2 3" key="1">
    <citation type="submission" date="2019-04" db="EMBL/GenBank/DDBJ databases">
        <title>An improved genome assembly and genetic linkage map for asparagus bean, Vigna unguiculata ssp. sesquipedialis.</title>
        <authorList>
            <person name="Xia Q."/>
            <person name="Zhang R."/>
            <person name="Dong Y."/>
        </authorList>
    </citation>
    <scope>NUCLEOTIDE SEQUENCE [LARGE SCALE GENOMIC DNA]</scope>
    <source>
        <tissue evidence="2">Leaf</tissue>
    </source>
</reference>
<dbReference type="AlphaFoldDB" id="A0A4D6MXD6"/>
<sequence>MEVFSSATAIVNGGFRITDLVEVVAGFAIALTHVASASPTPPPPCAPSPPCAQSWFAPSTAATPLQRLHCTTCSLHCSGSTPTAALAFLCASKLVEVQLREEREEGVAGREGGRSCGKRERKELREEREEGVAGREKGRSCGKRERKELREERKEGVAGREREIETLN</sequence>
<name>A0A4D6MXD6_VIGUN</name>
<gene>
    <name evidence="2" type="ORF">DEO72_LG8g2573</name>
</gene>
<dbReference type="EMBL" id="CP039352">
    <property type="protein sequence ID" value="QCE04537.1"/>
    <property type="molecule type" value="Genomic_DNA"/>
</dbReference>
<evidence type="ECO:0000313" key="2">
    <source>
        <dbReference type="EMBL" id="QCE04537.1"/>
    </source>
</evidence>
<keyword evidence="3" id="KW-1185">Reference proteome</keyword>
<evidence type="ECO:0000313" key="3">
    <source>
        <dbReference type="Proteomes" id="UP000501690"/>
    </source>
</evidence>
<protein>
    <submittedName>
        <fullName evidence="2">Uncharacterized protein</fullName>
    </submittedName>
</protein>
<evidence type="ECO:0000256" key="1">
    <source>
        <dbReference type="SAM" id="MobiDB-lite"/>
    </source>
</evidence>
<dbReference type="Proteomes" id="UP000501690">
    <property type="component" value="Linkage Group LG8"/>
</dbReference>
<feature type="region of interest" description="Disordered" evidence="1">
    <location>
        <begin position="101"/>
        <end position="168"/>
    </location>
</feature>
<proteinExistence type="predicted"/>